<gene>
    <name evidence="2" type="ORF">Zmor_017888</name>
</gene>
<dbReference type="Proteomes" id="UP001168821">
    <property type="component" value="Unassembled WGS sequence"/>
</dbReference>
<protein>
    <submittedName>
        <fullName evidence="2">Uncharacterized protein</fullName>
    </submittedName>
</protein>
<evidence type="ECO:0000313" key="3">
    <source>
        <dbReference type="Proteomes" id="UP001168821"/>
    </source>
</evidence>
<feature type="region of interest" description="Disordered" evidence="1">
    <location>
        <begin position="97"/>
        <end position="118"/>
    </location>
</feature>
<sequence>MAHGNARLAHELWIERFPKRAIPYARGFPSVVQNLQDHGTFKPQTHDRDCDRIERILLAEEQILEHVEKEPISTRRLAAEVEVSEFVVHRTLKKQGLHPHHVQKVQASKPAEFPHRVI</sequence>
<dbReference type="EMBL" id="JALNTZ010000005">
    <property type="protein sequence ID" value="KAJ3651884.1"/>
    <property type="molecule type" value="Genomic_DNA"/>
</dbReference>
<accession>A0AA38ID67</accession>
<keyword evidence="3" id="KW-1185">Reference proteome</keyword>
<name>A0AA38ID67_9CUCU</name>
<evidence type="ECO:0000256" key="1">
    <source>
        <dbReference type="SAM" id="MobiDB-lite"/>
    </source>
</evidence>
<dbReference type="AlphaFoldDB" id="A0AA38ID67"/>
<dbReference type="PANTHER" id="PTHR47326:SF1">
    <property type="entry name" value="HTH PSQ-TYPE DOMAIN-CONTAINING PROTEIN"/>
    <property type="match status" value="1"/>
</dbReference>
<proteinExistence type="predicted"/>
<reference evidence="2" key="1">
    <citation type="journal article" date="2023" name="G3 (Bethesda)">
        <title>Whole genome assemblies of Zophobas morio and Tenebrio molitor.</title>
        <authorList>
            <person name="Kaur S."/>
            <person name="Stinson S.A."/>
            <person name="diCenzo G.C."/>
        </authorList>
    </citation>
    <scope>NUCLEOTIDE SEQUENCE</scope>
    <source>
        <strain evidence="2">QUZm001</strain>
    </source>
</reference>
<evidence type="ECO:0000313" key="2">
    <source>
        <dbReference type="EMBL" id="KAJ3651884.1"/>
    </source>
</evidence>
<organism evidence="2 3">
    <name type="scientific">Zophobas morio</name>
    <dbReference type="NCBI Taxonomy" id="2755281"/>
    <lineage>
        <taxon>Eukaryota</taxon>
        <taxon>Metazoa</taxon>
        <taxon>Ecdysozoa</taxon>
        <taxon>Arthropoda</taxon>
        <taxon>Hexapoda</taxon>
        <taxon>Insecta</taxon>
        <taxon>Pterygota</taxon>
        <taxon>Neoptera</taxon>
        <taxon>Endopterygota</taxon>
        <taxon>Coleoptera</taxon>
        <taxon>Polyphaga</taxon>
        <taxon>Cucujiformia</taxon>
        <taxon>Tenebrionidae</taxon>
        <taxon>Zophobas</taxon>
    </lineage>
</organism>
<comment type="caution">
    <text evidence="2">The sequence shown here is derived from an EMBL/GenBank/DDBJ whole genome shotgun (WGS) entry which is preliminary data.</text>
</comment>
<dbReference type="PANTHER" id="PTHR47326">
    <property type="entry name" value="TRANSPOSABLE ELEMENT TC3 TRANSPOSASE-LIKE PROTEIN"/>
    <property type="match status" value="1"/>
</dbReference>